<gene>
    <name evidence="3" type="ORF">MCOR_366</name>
</gene>
<dbReference type="CDD" id="cd19776">
    <property type="entry name" value="Bbox2_TRIM25_C-IV"/>
    <property type="match status" value="1"/>
</dbReference>
<keyword evidence="1" id="KW-0479">Metal-binding</keyword>
<keyword evidence="1" id="KW-0863">Zinc-finger</keyword>
<accession>A0A6J7ZW46</accession>
<dbReference type="InterPro" id="IPR000315">
    <property type="entry name" value="Znf_B-box"/>
</dbReference>
<protein>
    <recommendedName>
        <fullName evidence="2">B box-type domain-containing protein</fullName>
    </recommendedName>
</protein>
<dbReference type="PANTHER" id="PTHR25462">
    <property type="entry name" value="BONUS, ISOFORM C-RELATED"/>
    <property type="match status" value="1"/>
</dbReference>
<keyword evidence="4" id="KW-1185">Reference proteome</keyword>
<dbReference type="PANTHER" id="PTHR25462:SF296">
    <property type="entry name" value="MEIOTIC P26, ISOFORM F"/>
    <property type="match status" value="1"/>
</dbReference>
<evidence type="ECO:0000256" key="1">
    <source>
        <dbReference type="PROSITE-ProRule" id="PRU00024"/>
    </source>
</evidence>
<dbReference type="CDD" id="cd19757">
    <property type="entry name" value="Bbox1"/>
    <property type="match status" value="1"/>
</dbReference>
<evidence type="ECO:0000313" key="3">
    <source>
        <dbReference type="EMBL" id="CAC5355933.1"/>
    </source>
</evidence>
<evidence type="ECO:0000259" key="2">
    <source>
        <dbReference type="PROSITE" id="PS50119"/>
    </source>
</evidence>
<dbReference type="GO" id="GO:0008270">
    <property type="term" value="F:zinc ion binding"/>
    <property type="evidence" value="ECO:0007669"/>
    <property type="project" value="UniProtKB-KW"/>
</dbReference>
<keyword evidence="1" id="KW-0862">Zinc</keyword>
<reference evidence="3 4" key="1">
    <citation type="submission" date="2020-06" db="EMBL/GenBank/DDBJ databases">
        <authorList>
            <person name="Li R."/>
            <person name="Bekaert M."/>
        </authorList>
    </citation>
    <scope>NUCLEOTIDE SEQUENCE [LARGE SCALE GENOMIC DNA]</scope>
    <source>
        <strain evidence="4">wild</strain>
    </source>
</reference>
<dbReference type="PROSITE" id="PS50119">
    <property type="entry name" value="ZF_BBOX"/>
    <property type="match status" value="1"/>
</dbReference>
<feature type="domain" description="B box-type" evidence="2">
    <location>
        <begin position="5"/>
        <end position="55"/>
    </location>
</feature>
<dbReference type="Proteomes" id="UP000507470">
    <property type="component" value="Unassembled WGS sequence"/>
</dbReference>
<dbReference type="Gene3D" id="3.30.160.60">
    <property type="entry name" value="Classic Zinc Finger"/>
    <property type="match status" value="1"/>
</dbReference>
<dbReference type="EMBL" id="CACVKT020000102">
    <property type="protein sequence ID" value="CAC5355933.1"/>
    <property type="molecule type" value="Genomic_DNA"/>
</dbReference>
<sequence>MASASGKNVCTLCQDDDVPSLAVTWCIECEVFLCIDCDKHHNKSRSFKHHKTMSFEDYHKLPACMLEISSQCQEHNKKFELYCSFHACPCCVQCVSKHRKCQDLKPLSDTITDVKSSALVQLLEKDFKVLKQNFDEILKYLRNMDDKRKIQKMKAIEEINTMRKSIDDYLNRLERQIHANLESKYSKLESKLNTLVKQIEHRSVEIHELQDDFSKMTRYATELQMYVGLRKMEKTTSEAAKYIESLKSGDHLKEINLDIKISSALQSILQDVKSFGDINITASCSTVKIKAGREDQAQLVHSFPGIEQIKSFLLKTVTMPEKIGRVDIFACSLLPDRKILILDNRGQRILLFSNDGIFMRTVLTFKDPPYDLCIIRNNTVAISFGTLKLSTLIDIDKNKIIKRI</sequence>
<dbReference type="OrthoDB" id="5800423at2759"/>
<proteinExistence type="predicted"/>
<evidence type="ECO:0000313" key="4">
    <source>
        <dbReference type="Proteomes" id="UP000507470"/>
    </source>
</evidence>
<name>A0A6J7ZW46_MYTCO</name>
<dbReference type="AlphaFoldDB" id="A0A6J7ZW46"/>
<organism evidence="3 4">
    <name type="scientific">Mytilus coruscus</name>
    <name type="common">Sea mussel</name>
    <dbReference type="NCBI Taxonomy" id="42192"/>
    <lineage>
        <taxon>Eukaryota</taxon>
        <taxon>Metazoa</taxon>
        <taxon>Spiralia</taxon>
        <taxon>Lophotrochozoa</taxon>
        <taxon>Mollusca</taxon>
        <taxon>Bivalvia</taxon>
        <taxon>Autobranchia</taxon>
        <taxon>Pteriomorphia</taxon>
        <taxon>Mytilida</taxon>
        <taxon>Mytiloidea</taxon>
        <taxon>Mytilidae</taxon>
        <taxon>Mytilinae</taxon>
        <taxon>Mytilus</taxon>
    </lineage>
</organism>
<dbReference type="InterPro" id="IPR047153">
    <property type="entry name" value="TRIM45/56/19-like"/>
</dbReference>
<dbReference type="Pfam" id="PF22586">
    <property type="entry name" value="ANCHR-like_BBOX"/>
    <property type="match status" value="1"/>
</dbReference>